<dbReference type="InterPro" id="IPR051681">
    <property type="entry name" value="Ser/Thr_Kinases-Pseudokinases"/>
</dbReference>
<dbReference type="InterPro" id="IPR036322">
    <property type="entry name" value="WD40_repeat_dom_sf"/>
</dbReference>
<dbReference type="GO" id="GO:0004674">
    <property type="term" value="F:protein serine/threonine kinase activity"/>
    <property type="evidence" value="ECO:0007669"/>
    <property type="project" value="TreeGrafter"/>
</dbReference>
<feature type="region of interest" description="Disordered" evidence="3">
    <location>
        <begin position="1458"/>
        <end position="1515"/>
    </location>
</feature>
<reference evidence="5 6" key="1">
    <citation type="submission" date="2017-08" db="EMBL/GenBank/DDBJ databases">
        <title>Acidophilic green algal genome provides insights into adaptation to an acidic environment.</title>
        <authorList>
            <person name="Hirooka S."/>
            <person name="Hirose Y."/>
            <person name="Kanesaki Y."/>
            <person name="Higuchi S."/>
            <person name="Fujiwara T."/>
            <person name="Onuma R."/>
            <person name="Era A."/>
            <person name="Ohbayashi R."/>
            <person name="Uzuka A."/>
            <person name="Nozaki H."/>
            <person name="Yoshikawa H."/>
            <person name="Miyagishima S.Y."/>
        </authorList>
    </citation>
    <scope>NUCLEOTIDE SEQUENCE [LARGE SCALE GENOMIC DNA]</scope>
    <source>
        <strain evidence="5 6">NIES-2499</strain>
    </source>
</reference>
<feature type="compositionally biased region" description="Polar residues" evidence="3">
    <location>
        <begin position="1550"/>
        <end position="1637"/>
    </location>
</feature>
<dbReference type="InterPro" id="IPR017441">
    <property type="entry name" value="Protein_kinase_ATP_BS"/>
</dbReference>
<keyword evidence="2" id="KW-0175">Coiled coil</keyword>
<comment type="caution">
    <text evidence="5">The sequence shown here is derived from an EMBL/GenBank/DDBJ whole genome shotgun (WGS) entry which is preliminary data.</text>
</comment>
<gene>
    <name evidence="5" type="ORF">CEUSTIGMA_g2702.t1</name>
</gene>
<dbReference type="PROSITE" id="PS50011">
    <property type="entry name" value="PROTEIN_KINASE_DOM"/>
    <property type="match status" value="1"/>
</dbReference>
<evidence type="ECO:0000256" key="2">
    <source>
        <dbReference type="SAM" id="Coils"/>
    </source>
</evidence>
<dbReference type="Gene3D" id="2.130.10.10">
    <property type="entry name" value="YVTN repeat-like/Quinoprotein amine dehydrogenase"/>
    <property type="match status" value="2"/>
</dbReference>
<feature type="region of interest" description="Disordered" evidence="3">
    <location>
        <begin position="1241"/>
        <end position="1378"/>
    </location>
</feature>
<feature type="compositionally biased region" description="Low complexity" evidence="3">
    <location>
        <begin position="2221"/>
        <end position="2237"/>
    </location>
</feature>
<feature type="region of interest" description="Disordered" evidence="3">
    <location>
        <begin position="1527"/>
        <end position="1656"/>
    </location>
</feature>
<dbReference type="PROSITE" id="PS00107">
    <property type="entry name" value="PROTEIN_KINASE_ATP"/>
    <property type="match status" value="1"/>
</dbReference>
<feature type="compositionally biased region" description="Basic and acidic residues" evidence="3">
    <location>
        <begin position="1468"/>
        <end position="1479"/>
    </location>
</feature>
<evidence type="ECO:0000313" key="5">
    <source>
        <dbReference type="EMBL" id="GAX75257.1"/>
    </source>
</evidence>
<dbReference type="GO" id="GO:0005524">
    <property type="term" value="F:ATP binding"/>
    <property type="evidence" value="ECO:0007669"/>
    <property type="project" value="UniProtKB-UniRule"/>
</dbReference>
<feature type="region of interest" description="Disordered" evidence="3">
    <location>
        <begin position="463"/>
        <end position="508"/>
    </location>
</feature>
<dbReference type="InterPro" id="IPR000719">
    <property type="entry name" value="Prot_kinase_dom"/>
</dbReference>
<feature type="region of interest" description="Disordered" evidence="3">
    <location>
        <begin position="805"/>
        <end position="862"/>
    </location>
</feature>
<feature type="region of interest" description="Disordered" evidence="3">
    <location>
        <begin position="1"/>
        <end position="34"/>
    </location>
</feature>
<dbReference type="InterPro" id="IPR011009">
    <property type="entry name" value="Kinase-like_dom_sf"/>
</dbReference>
<feature type="domain" description="Protein kinase" evidence="4">
    <location>
        <begin position="966"/>
        <end position="1247"/>
    </location>
</feature>
<feature type="compositionally biased region" description="Low complexity" evidence="3">
    <location>
        <begin position="2058"/>
        <end position="2075"/>
    </location>
</feature>
<dbReference type="SUPFAM" id="SSF50978">
    <property type="entry name" value="WD40 repeat-like"/>
    <property type="match status" value="1"/>
</dbReference>
<feature type="region of interest" description="Disordered" evidence="3">
    <location>
        <begin position="2171"/>
        <end position="2202"/>
    </location>
</feature>
<dbReference type="PANTHER" id="PTHR44329">
    <property type="entry name" value="SERINE/THREONINE-PROTEIN KINASE TNNI3K-RELATED"/>
    <property type="match status" value="1"/>
</dbReference>
<feature type="compositionally biased region" description="Polar residues" evidence="3">
    <location>
        <begin position="1973"/>
        <end position="1986"/>
    </location>
</feature>
<feature type="compositionally biased region" description="Low complexity" evidence="3">
    <location>
        <begin position="1638"/>
        <end position="1653"/>
    </location>
</feature>
<evidence type="ECO:0000313" key="6">
    <source>
        <dbReference type="Proteomes" id="UP000232323"/>
    </source>
</evidence>
<organism evidence="5 6">
    <name type="scientific">Chlamydomonas eustigma</name>
    <dbReference type="NCBI Taxonomy" id="1157962"/>
    <lineage>
        <taxon>Eukaryota</taxon>
        <taxon>Viridiplantae</taxon>
        <taxon>Chlorophyta</taxon>
        <taxon>core chlorophytes</taxon>
        <taxon>Chlorophyceae</taxon>
        <taxon>CS clade</taxon>
        <taxon>Chlamydomonadales</taxon>
        <taxon>Chlamydomonadaceae</taxon>
        <taxon>Chlamydomonas</taxon>
    </lineage>
</organism>
<name>A0A250WWP3_9CHLO</name>
<feature type="coiled-coil region" evidence="2">
    <location>
        <begin position="103"/>
        <end position="137"/>
    </location>
</feature>
<feature type="compositionally biased region" description="Low complexity" evidence="3">
    <location>
        <begin position="475"/>
        <end position="484"/>
    </location>
</feature>
<feature type="compositionally biased region" description="Polar residues" evidence="3">
    <location>
        <begin position="1528"/>
        <end position="1542"/>
    </location>
</feature>
<feature type="compositionally biased region" description="Low complexity" evidence="3">
    <location>
        <begin position="2259"/>
        <end position="2288"/>
    </location>
</feature>
<feature type="compositionally biased region" description="Low complexity" evidence="3">
    <location>
        <begin position="1325"/>
        <end position="1342"/>
    </location>
</feature>
<feature type="compositionally biased region" description="Polar residues" evidence="3">
    <location>
        <begin position="1494"/>
        <end position="1512"/>
    </location>
</feature>
<feature type="binding site" evidence="1">
    <location>
        <position position="993"/>
    </location>
    <ligand>
        <name>ATP</name>
        <dbReference type="ChEBI" id="CHEBI:30616"/>
    </ligand>
</feature>
<sequence length="2304" mass="242386">MTDSSEVYKVGRMPPWTEEGDGPSHGLSSLHEPSLHEPSFVSKISSVVKNVAISARRRSSILFDSDDSNHKPKLNRGPSIRQVGPQQYLKEEMQAARDAVKALDKAVAEATSYREKASKLLEEAHRALSRLEQASDTKTAPEMIVIACEVKVSARRGLTLVDVYGKMSGITKMATLVMRKTIYRKFDKVCDHLKTLLVSAESPPAAVPGSNLAAADAPAVPSSGNSAMNLVINSGSPSSAQQPLGLELRAGKYDRVYGLTYVPAAADHFIPETTCVWWAAGTMLEFYSEAGQSTTAFSLDKPHLLVTALAMDIDGNLWTGHVKGLIRVRRSQQWDFIAEDEFFASCPIRCIDFDDLGRAWIGDDCGQVKVLRFDAEHNAELQEVATLKDQQDLTPSSSNISSKVGSVTSPSKWGASLLGGVFGRGSSSAAVGSGTQQVFTKTSTQPRISPSCCQLNDNEGGACSMGSRQGSLNQPRSPRSPRSSTLPSAGSGASPFLPTMRPGRPAKLGGPIRAMLVSGGHAWISSGKVESSTLTLWSTSNFQGLDSWDCGTFGPCTCMTSMGVSLTANMLRRGGRLGSLNSGAGSELNPTSAVSMGLTEEDRTFSQVQASSSESGALADLGWRLLTGHENGQVILWTPCDRLHPLIQINDPGSSVRGIAVLDQYSLLVTGHASGELQIFLKPILTGGGPMGTFPSVHQSSVLALPENQMNMFGMFRPKRVTLKAHKTPLSLLVGSEGTFVTASTKGTIRLWHAAEVAAEAERGGIVVAPVLMENLGTSLATISRPGSKFSSEIRGSESMLSSMTVGSSLLPPLPDGRLQRPKSSNTAAERASSSSSSTIPIVQRVGSGGTTRFGGSSSGAPAVLEDARSLRSSNIDTEIRELHNDLRASSRHHPAYDPYPVGLGVVGSILENDDIISSRGSITAPNHRSLNPANSAFSPMNTMNSITDVGARFGSMCQTIDASELTLLKHIGTGAYGKVWLAEWTGCEVAVKELLCFSDNEEENGRAWADMQNEVNMLGSLSHPNIMRFMAITLNPPMIVMQYYSYGSLFGLLQKAQKGDLKSRRELTWRKRLEMLRDIAAGMHYLHTRRPAVIHGDLRSPNLLLDLTIEGDKPRFHVKIADFGLARMMNGGGNIMLSKTTNPRWTAPEVIRDSQIGPAGDVYSFAIIMWEMLTWQQPYEEMMSVQVIFSTVSGNVRPDVPEDDSELPGNPGRTLPQFKTLMERCWSPVVSERPSFKQVVSELQKLKEQEGPEPPKSRRGSTGPGAAGPVSSLLLSSNPAIELPGSGGSTRSEPPLHARSVTGGRGAMERPAFTPQPTEGEGYAGPIPSSSPPSATALSSPRDLNNPFAAAQRQGSAPADSKQEKQQQVFKPQQPQQQLHWKLLQEDQVDPTLTNSSGQHMDWLSAAQLPVLSSQEGAAESDNSDHRIGGVETTEHSFNFAGLVSPMQKYHLSRPSSEFPIFGRIPSNREKRSVDRKSPTAVRKLQQQQQQQINTSPFSSSYEGATASGHNGNKLPIASVERDVATSPFSAAQPASDSTFSAAEPASDSPFSAAQPTTNSPFLAAQPTNNSPFLTAQPTTNSPFSAAQPTSNSPFLTAQPTTNSPFLTAQPTTNSPFSAAQPTTNSPFSEAQPTTISPFSAAQAMSSSSPSAVDAGRQISANLSSPTCNSPFSNSPTCNIQPATVSTSLSSTAQAVDSQVVLAASSSSSSGHLYIAIHPECVVMPAPSPAPLTETTDGRFPLSAVVLAADINPTFMSNVMPELSFTPAYSPSASVHDQKEVGGWDDPAPAARPSPPPSWLPSEIAENVEVVSRGNSLPSPPAPSSTDWEGETSHQQNALQINREPSMFSSVASINSQGFEGSFADRLDQMKEPSGSLKGTAEGLKTILGSTGPASSDIGIQVLAGASTPGSPLKNQFQPNSPKSAAGKGSAFSRSSLPSTAATQAAAKFRGSGSKLGVGLSTAPISALPTAAATSSGEVQQQRVTQPGFITANEAARYLLKGRGAGSSLKSERRSLTGGQGSHSASFVRSLTGGQGSPSGSLSRGSSINSATGGGTAPASPTAQSRASSRAASPKQRRRTDQEMDLMATSSGVLPPEAGIRSSAQSESNSGQLRSSIRSSAHNAVESVPAPRSPAKRIVSFKDGESDEEDAAADRAVCCDSLALGATSHVSSITSATSPPTPKRSLPSRSFSFSKSSSPTKLSPVVRTVSAAAAAAKALPSSAFGTSLSSSRLGSGKVPASPVAAGTVGSAKSPISPVKMMGGPSSVGSPSLGKSSLSSAAAAATATVQRPMARLGSQGKGSS</sequence>
<feature type="region of interest" description="Disordered" evidence="3">
    <location>
        <begin position="1770"/>
        <end position="1838"/>
    </location>
</feature>
<feature type="compositionally biased region" description="Basic and acidic residues" evidence="3">
    <location>
        <begin position="1245"/>
        <end position="1257"/>
    </location>
</feature>
<keyword evidence="1" id="KW-0067">ATP-binding</keyword>
<feature type="compositionally biased region" description="Low complexity" evidence="3">
    <location>
        <begin position="1367"/>
        <end position="1378"/>
    </location>
</feature>
<accession>A0A250WWP3</accession>
<dbReference type="Gene3D" id="3.30.200.20">
    <property type="entry name" value="Phosphorylase Kinase, domain 1"/>
    <property type="match status" value="1"/>
</dbReference>
<dbReference type="EMBL" id="BEGY01000011">
    <property type="protein sequence ID" value="GAX75257.1"/>
    <property type="molecule type" value="Genomic_DNA"/>
</dbReference>
<dbReference type="InterPro" id="IPR015943">
    <property type="entry name" value="WD40/YVTN_repeat-like_dom_sf"/>
</dbReference>
<dbReference type="InterPro" id="IPR001245">
    <property type="entry name" value="Ser-Thr/Tyr_kinase_cat_dom"/>
</dbReference>
<evidence type="ECO:0000256" key="3">
    <source>
        <dbReference type="SAM" id="MobiDB-lite"/>
    </source>
</evidence>
<feature type="compositionally biased region" description="Low complexity" evidence="3">
    <location>
        <begin position="824"/>
        <end position="838"/>
    </location>
</feature>
<feature type="region of interest" description="Disordered" evidence="3">
    <location>
        <begin position="63"/>
        <end position="83"/>
    </location>
</feature>
<feature type="region of interest" description="Disordered" evidence="3">
    <location>
        <begin position="1901"/>
        <end position="1938"/>
    </location>
</feature>
<feature type="region of interest" description="Disordered" evidence="3">
    <location>
        <begin position="2221"/>
        <end position="2304"/>
    </location>
</feature>
<keyword evidence="6" id="KW-1185">Reference proteome</keyword>
<feature type="compositionally biased region" description="Polar residues" evidence="3">
    <location>
        <begin position="2103"/>
        <end position="2123"/>
    </location>
</feature>
<evidence type="ECO:0000259" key="4">
    <source>
        <dbReference type="PROSITE" id="PS50011"/>
    </source>
</evidence>
<feature type="compositionally biased region" description="Polar residues" evidence="3">
    <location>
        <begin position="1909"/>
        <end position="1924"/>
    </location>
</feature>
<feature type="compositionally biased region" description="Pro residues" evidence="3">
    <location>
        <begin position="1791"/>
        <end position="1800"/>
    </location>
</feature>
<dbReference type="Gene3D" id="1.10.510.10">
    <property type="entry name" value="Transferase(Phosphotransferase) domain 1"/>
    <property type="match status" value="1"/>
</dbReference>
<dbReference type="CDD" id="cd13999">
    <property type="entry name" value="STKc_MAP3K-like"/>
    <property type="match status" value="1"/>
</dbReference>
<feature type="compositionally biased region" description="Low complexity" evidence="3">
    <location>
        <begin position="2172"/>
        <end position="2202"/>
    </location>
</feature>
<dbReference type="STRING" id="1157962.A0A250WWP3"/>
<dbReference type="Pfam" id="PF07714">
    <property type="entry name" value="PK_Tyr_Ser-Thr"/>
    <property type="match status" value="1"/>
</dbReference>
<dbReference type="OrthoDB" id="4062651at2759"/>
<protein>
    <recommendedName>
        <fullName evidence="4">Protein kinase domain-containing protein</fullName>
    </recommendedName>
</protein>
<feature type="compositionally biased region" description="Low complexity" evidence="3">
    <location>
        <begin position="2039"/>
        <end position="2051"/>
    </location>
</feature>
<dbReference type="SUPFAM" id="SSF56112">
    <property type="entry name" value="Protein kinase-like (PK-like)"/>
    <property type="match status" value="1"/>
</dbReference>
<dbReference type="Proteomes" id="UP000232323">
    <property type="component" value="Unassembled WGS sequence"/>
</dbReference>
<keyword evidence="1" id="KW-0547">Nucleotide-binding</keyword>
<feature type="region of interest" description="Disordered" evidence="3">
    <location>
        <begin position="2004"/>
        <end position="2138"/>
    </location>
</feature>
<proteinExistence type="predicted"/>
<dbReference type="PANTHER" id="PTHR44329:SF289">
    <property type="entry name" value="SERINE_THREONINE-PROTEIN KINASE VIK"/>
    <property type="match status" value="1"/>
</dbReference>
<feature type="region of interest" description="Disordered" evidence="3">
    <location>
        <begin position="1970"/>
        <end position="1991"/>
    </location>
</feature>
<evidence type="ECO:0000256" key="1">
    <source>
        <dbReference type="PROSITE-ProRule" id="PRU10141"/>
    </source>
</evidence>